<evidence type="ECO:0000313" key="14">
    <source>
        <dbReference type="EMBL" id="KAK7067726.1"/>
    </source>
</evidence>
<dbReference type="SMART" id="SM00355">
    <property type="entry name" value="ZnF_C2H2"/>
    <property type="match status" value="10"/>
</dbReference>
<keyword evidence="10" id="KW-0539">Nucleus</keyword>
<dbReference type="SUPFAM" id="SSF57667">
    <property type="entry name" value="beta-beta-alpha zinc fingers"/>
    <property type="match status" value="6"/>
</dbReference>
<proteinExistence type="inferred from homology"/>
<reference evidence="14 15" key="1">
    <citation type="submission" date="2023-11" db="EMBL/GenBank/DDBJ databases">
        <title>Halocaridina rubra genome assembly.</title>
        <authorList>
            <person name="Smith C."/>
        </authorList>
    </citation>
    <scope>NUCLEOTIDE SEQUENCE [LARGE SCALE GENOMIC DNA]</scope>
    <source>
        <strain evidence="14">EP-1</strain>
        <tissue evidence="14">Whole</tissue>
    </source>
</reference>
<dbReference type="FunFam" id="3.30.160.60:FF:000562">
    <property type="entry name" value="Zinc finger protein 786"/>
    <property type="match status" value="1"/>
</dbReference>
<dbReference type="FunFam" id="3.30.160.60:FF:000624">
    <property type="entry name" value="zinc finger protein 697"/>
    <property type="match status" value="1"/>
</dbReference>
<dbReference type="GO" id="GO:0005667">
    <property type="term" value="C:transcription regulator complex"/>
    <property type="evidence" value="ECO:0007669"/>
    <property type="project" value="TreeGrafter"/>
</dbReference>
<dbReference type="GO" id="GO:0000785">
    <property type="term" value="C:chromatin"/>
    <property type="evidence" value="ECO:0007669"/>
    <property type="project" value="TreeGrafter"/>
</dbReference>
<evidence type="ECO:0000256" key="3">
    <source>
        <dbReference type="ARBA" id="ARBA00022723"/>
    </source>
</evidence>
<keyword evidence="8" id="KW-0238">DNA-binding</keyword>
<dbReference type="GO" id="GO:0000978">
    <property type="term" value="F:RNA polymerase II cis-regulatory region sequence-specific DNA binding"/>
    <property type="evidence" value="ECO:0007669"/>
    <property type="project" value="TreeGrafter"/>
</dbReference>
<keyword evidence="4" id="KW-0677">Repeat</keyword>
<keyword evidence="6" id="KW-0862">Zinc</keyword>
<dbReference type="FunFam" id="3.30.160.60:FF:000352">
    <property type="entry name" value="zinc finger protein 3 homolog"/>
    <property type="match status" value="1"/>
</dbReference>
<dbReference type="Pfam" id="PF13912">
    <property type="entry name" value="zf-C2H2_6"/>
    <property type="match status" value="1"/>
</dbReference>
<feature type="domain" description="C2H2-type" evidence="13">
    <location>
        <begin position="305"/>
        <end position="332"/>
    </location>
</feature>
<protein>
    <recommendedName>
        <fullName evidence="13">C2H2-type domain-containing protein</fullName>
    </recommendedName>
</protein>
<keyword evidence="3" id="KW-0479">Metal-binding</keyword>
<organism evidence="14 15">
    <name type="scientific">Halocaridina rubra</name>
    <name type="common">Hawaiian red shrimp</name>
    <dbReference type="NCBI Taxonomy" id="373956"/>
    <lineage>
        <taxon>Eukaryota</taxon>
        <taxon>Metazoa</taxon>
        <taxon>Ecdysozoa</taxon>
        <taxon>Arthropoda</taxon>
        <taxon>Crustacea</taxon>
        <taxon>Multicrustacea</taxon>
        <taxon>Malacostraca</taxon>
        <taxon>Eumalacostraca</taxon>
        <taxon>Eucarida</taxon>
        <taxon>Decapoda</taxon>
        <taxon>Pleocyemata</taxon>
        <taxon>Caridea</taxon>
        <taxon>Atyoidea</taxon>
        <taxon>Atyidae</taxon>
        <taxon>Halocaridina</taxon>
    </lineage>
</organism>
<evidence type="ECO:0000256" key="8">
    <source>
        <dbReference type="ARBA" id="ARBA00023125"/>
    </source>
</evidence>
<dbReference type="FunFam" id="3.30.160.60:FF:001157">
    <property type="entry name" value="Zinc finger protein 793"/>
    <property type="match status" value="1"/>
</dbReference>
<dbReference type="PANTHER" id="PTHR14003:SF19">
    <property type="entry name" value="YY2 TRANSCRIPTION FACTOR"/>
    <property type="match status" value="1"/>
</dbReference>
<evidence type="ECO:0000256" key="10">
    <source>
        <dbReference type="ARBA" id="ARBA00023242"/>
    </source>
</evidence>
<sequence>ECNKTFPKYYDLRRHNKLHTGEHPFMCEICGSGFTDNNRLIIHVARLHTGKKPFECSVCEKAFCRSSDLIRHMKVHDKERLFVDTQIIDQTLECTISERDNSLNADLANPSFHNQTSLAVQESIRCINAHKDIALINNIDHIMAAAEGTLFNEEKGQGTVDPSKNCNIKNEFDHVGSVGESPVYIEGNVLVASQPTKCIAGSSDLKLTFPVHSESQPYLDDRMFEFSGFGKSIPNNSELKYEPGQQPPNKRQNPENAGEKPKLVLYTGDRPYLGRPFDCKYCEKSFTKSSDLKRHHMIHTGDRPFVCSLCGTGFIEKSKLIVHTRHHTGERPFECSDCGKTFIKKSDMTNHKKTHSGERNFVCSECGKAFMKKSDLTRHTRLHTGERPYVCMVCGAAFTESGKLKKHTVVHTGEKNVQCDTCGKRFAKNSDLRRHTRIHTGERPYVCSICSRSFTYSQMYKDHMKKEHNMTPVSTSQGLQEPDFEDVVESINSSIVAPALAFIVNQKGNLDQNFDMQIAGNSDSQATESNYKAVLKAGGSTSEVNEVSNFVKLSEQTTEGGNYSRYAKPEHYPHPDITQKNHSLPIKEENMQSEDS</sequence>
<dbReference type="Gene3D" id="3.30.160.60">
    <property type="entry name" value="Classic Zinc Finger"/>
    <property type="match status" value="10"/>
</dbReference>
<dbReference type="PANTHER" id="PTHR14003">
    <property type="entry name" value="TRANSCRIPTIONAL REPRESSOR PROTEIN YY"/>
    <property type="match status" value="1"/>
</dbReference>
<feature type="compositionally biased region" description="Basic and acidic residues" evidence="12">
    <location>
        <begin position="567"/>
        <end position="590"/>
    </location>
</feature>
<feature type="domain" description="C2H2-type" evidence="13">
    <location>
        <begin position="361"/>
        <end position="388"/>
    </location>
</feature>
<dbReference type="EMBL" id="JAXCGZ010017789">
    <property type="protein sequence ID" value="KAK7067726.1"/>
    <property type="molecule type" value="Genomic_DNA"/>
</dbReference>
<evidence type="ECO:0000256" key="9">
    <source>
        <dbReference type="ARBA" id="ARBA00023163"/>
    </source>
</evidence>
<keyword evidence="9" id="KW-0804">Transcription</keyword>
<feature type="region of interest" description="Disordered" evidence="12">
    <location>
        <begin position="235"/>
        <end position="261"/>
    </location>
</feature>
<feature type="domain" description="C2H2-type" evidence="13">
    <location>
        <begin position="389"/>
        <end position="416"/>
    </location>
</feature>
<dbReference type="GO" id="GO:0000981">
    <property type="term" value="F:DNA-binding transcription factor activity, RNA polymerase II-specific"/>
    <property type="evidence" value="ECO:0007669"/>
    <property type="project" value="TreeGrafter"/>
</dbReference>
<dbReference type="PROSITE" id="PS50157">
    <property type="entry name" value="ZINC_FINGER_C2H2_2"/>
    <property type="match status" value="10"/>
</dbReference>
<comment type="similarity">
    <text evidence="2">Belongs to the krueppel C2H2-type zinc-finger protein family.</text>
</comment>
<dbReference type="FunFam" id="3.30.160.60:FF:002343">
    <property type="entry name" value="Zinc finger protein 33A"/>
    <property type="match status" value="2"/>
</dbReference>
<dbReference type="Pfam" id="PF00096">
    <property type="entry name" value="zf-C2H2"/>
    <property type="match status" value="7"/>
</dbReference>
<dbReference type="PROSITE" id="PS00028">
    <property type="entry name" value="ZINC_FINGER_C2H2_1"/>
    <property type="match status" value="9"/>
</dbReference>
<dbReference type="FunFam" id="3.30.160.60:FF:000204">
    <property type="entry name" value="Zinc finger protein 331"/>
    <property type="match status" value="1"/>
</dbReference>
<feature type="domain" description="C2H2-type" evidence="13">
    <location>
        <begin position="277"/>
        <end position="304"/>
    </location>
</feature>
<dbReference type="AlphaFoldDB" id="A0AAN8WKI9"/>
<evidence type="ECO:0000259" key="13">
    <source>
        <dbReference type="PROSITE" id="PS50157"/>
    </source>
</evidence>
<feature type="region of interest" description="Disordered" evidence="12">
    <location>
        <begin position="555"/>
        <end position="596"/>
    </location>
</feature>
<accession>A0AAN8WKI9</accession>
<feature type="non-terminal residue" evidence="14">
    <location>
        <position position="1"/>
    </location>
</feature>
<evidence type="ECO:0000256" key="2">
    <source>
        <dbReference type="ARBA" id="ARBA00006991"/>
    </source>
</evidence>
<gene>
    <name evidence="14" type="ORF">SK128_024833</name>
</gene>
<keyword evidence="5 11" id="KW-0863">Zinc-finger</keyword>
<evidence type="ECO:0000256" key="7">
    <source>
        <dbReference type="ARBA" id="ARBA00023015"/>
    </source>
</evidence>
<dbReference type="GO" id="GO:0031519">
    <property type="term" value="C:PcG protein complex"/>
    <property type="evidence" value="ECO:0007669"/>
    <property type="project" value="TreeGrafter"/>
</dbReference>
<evidence type="ECO:0000256" key="1">
    <source>
        <dbReference type="ARBA" id="ARBA00004123"/>
    </source>
</evidence>
<comment type="subcellular location">
    <subcellularLocation>
        <location evidence="1">Nucleus</location>
    </subcellularLocation>
</comment>
<keyword evidence="15" id="KW-1185">Reference proteome</keyword>
<evidence type="ECO:0000313" key="15">
    <source>
        <dbReference type="Proteomes" id="UP001381693"/>
    </source>
</evidence>
<evidence type="ECO:0000256" key="12">
    <source>
        <dbReference type="SAM" id="MobiDB-lite"/>
    </source>
</evidence>
<evidence type="ECO:0000256" key="4">
    <source>
        <dbReference type="ARBA" id="ARBA00022737"/>
    </source>
</evidence>
<dbReference type="GO" id="GO:0008270">
    <property type="term" value="F:zinc ion binding"/>
    <property type="evidence" value="ECO:0007669"/>
    <property type="project" value="UniProtKB-KW"/>
</dbReference>
<dbReference type="InterPro" id="IPR036236">
    <property type="entry name" value="Znf_C2H2_sf"/>
</dbReference>
<feature type="domain" description="C2H2-type" evidence="13">
    <location>
        <begin position="417"/>
        <end position="444"/>
    </location>
</feature>
<dbReference type="FunFam" id="3.30.160.60:FF:000688">
    <property type="entry name" value="zinc finger protein 197 isoform X1"/>
    <property type="match status" value="2"/>
</dbReference>
<keyword evidence="7" id="KW-0805">Transcription regulation</keyword>
<feature type="domain" description="C2H2-type" evidence="13">
    <location>
        <begin position="54"/>
        <end position="81"/>
    </location>
</feature>
<dbReference type="Proteomes" id="UP001381693">
    <property type="component" value="Unassembled WGS sequence"/>
</dbReference>
<comment type="caution">
    <text evidence="14">The sequence shown here is derived from an EMBL/GenBank/DDBJ whole genome shotgun (WGS) entry which is preliminary data.</text>
</comment>
<feature type="domain" description="C2H2-type" evidence="13">
    <location>
        <begin position="445"/>
        <end position="468"/>
    </location>
</feature>
<evidence type="ECO:0000256" key="5">
    <source>
        <dbReference type="ARBA" id="ARBA00022771"/>
    </source>
</evidence>
<evidence type="ECO:0000256" key="11">
    <source>
        <dbReference type="PROSITE-ProRule" id="PRU00042"/>
    </source>
</evidence>
<dbReference type="InterPro" id="IPR013087">
    <property type="entry name" value="Znf_C2H2_type"/>
</dbReference>
<feature type="domain" description="C2H2-type" evidence="13">
    <location>
        <begin position="25"/>
        <end position="53"/>
    </location>
</feature>
<feature type="domain" description="C2H2-type" evidence="13">
    <location>
        <begin position="1"/>
        <end position="24"/>
    </location>
</feature>
<name>A0AAN8WKI9_HALRR</name>
<feature type="domain" description="C2H2-type" evidence="13">
    <location>
        <begin position="333"/>
        <end position="360"/>
    </location>
</feature>
<evidence type="ECO:0000256" key="6">
    <source>
        <dbReference type="ARBA" id="ARBA00022833"/>
    </source>
</evidence>